<organism evidence="13 14">
    <name type="scientific">Odoribacter laneus YIT 12061</name>
    <dbReference type="NCBI Taxonomy" id="742817"/>
    <lineage>
        <taxon>Bacteria</taxon>
        <taxon>Pseudomonadati</taxon>
        <taxon>Bacteroidota</taxon>
        <taxon>Bacteroidia</taxon>
        <taxon>Bacteroidales</taxon>
        <taxon>Odoribacteraceae</taxon>
        <taxon>Odoribacter</taxon>
    </lineage>
</organism>
<evidence type="ECO:0000259" key="12">
    <source>
        <dbReference type="PROSITE" id="PS50113"/>
    </source>
</evidence>
<evidence type="ECO:0000256" key="8">
    <source>
        <dbReference type="ARBA" id="ARBA00023012"/>
    </source>
</evidence>
<dbReference type="InterPro" id="IPR013656">
    <property type="entry name" value="PAS_4"/>
</dbReference>
<dbReference type="InterPro" id="IPR000700">
    <property type="entry name" value="PAS-assoc_C"/>
</dbReference>
<dbReference type="Pfam" id="PF00512">
    <property type="entry name" value="HisKA"/>
    <property type="match status" value="1"/>
</dbReference>
<dbReference type="GeneID" id="98070453"/>
<dbReference type="GO" id="GO:0005524">
    <property type="term" value="F:ATP binding"/>
    <property type="evidence" value="ECO:0007669"/>
    <property type="project" value="UniProtKB-KW"/>
</dbReference>
<dbReference type="Proteomes" id="UP000004892">
    <property type="component" value="Unassembled WGS sequence"/>
</dbReference>
<evidence type="ECO:0000256" key="4">
    <source>
        <dbReference type="ARBA" id="ARBA00022679"/>
    </source>
</evidence>
<dbReference type="InterPro" id="IPR004358">
    <property type="entry name" value="Sig_transdc_His_kin-like_C"/>
</dbReference>
<feature type="modified residue" description="4-aspartylphosphate" evidence="9">
    <location>
        <position position="843"/>
    </location>
</feature>
<dbReference type="InterPro" id="IPR036890">
    <property type="entry name" value="HATPase_C_sf"/>
</dbReference>
<dbReference type="NCBIfam" id="TIGR00229">
    <property type="entry name" value="sensory_box"/>
    <property type="match status" value="1"/>
</dbReference>
<dbReference type="CDD" id="cd17546">
    <property type="entry name" value="REC_hyHK_CKI1_RcsC-like"/>
    <property type="match status" value="1"/>
</dbReference>
<dbReference type="SMART" id="SM00388">
    <property type="entry name" value="HisKA"/>
    <property type="match status" value="1"/>
</dbReference>
<feature type="domain" description="Histidine kinase" evidence="10">
    <location>
        <begin position="557"/>
        <end position="769"/>
    </location>
</feature>
<dbReference type="SMART" id="SM00448">
    <property type="entry name" value="REC"/>
    <property type="match status" value="1"/>
</dbReference>
<evidence type="ECO:0000256" key="1">
    <source>
        <dbReference type="ARBA" id="ARBA00000085"/>
    </source>
</evidence>
<keyword evidence="3 9" id="KW-0597">Phosphoprotein</keyword>
<keyword evidence="5" id="KW-0547">Nucleotide-binding</keyword>
<evidence type="ECO:0000256" key="2">
    <source>
        <dbReference type="ARBA" id="ARBA00012438"/>
    </source>
</evidence>
<dbReference type="InterPro" id="IPR001789">
    <property type="entry name" value="Sig_transdc_resp-reg_receiver"/>
</dbReference>
<feature type="domain" description="Response regulatory" evidence="11">
    <location>
        <begin position="795"/>
        <end position="908"/>
    </location>
</feature>
<dbReference type="PROSITE" id="PS50109">
    <property type="entry name" value="HIS_KIN"/>
    <property type="match status" value="1"/>
</dbReference>
<dbReference type="SUPFAM" id="SSF55785">
    <property type="entry name" value="PYP-like sensor domain (PAS domain)"/>
    <property type="match status" value="3"/>
</dbReference>
<comment type="caution">
    <text evidence="13">The sequence shown here is derived from an EMBL/GenBank/DDBJ whole genome shotgun (WGS) entry which is preliminary data.</text>
</comment>
<feature type="domain" description="PAC" evidence="12">
    <location>
        <begin position="484"/>
        <end position="539"/>
    </location>
</feature>
<proteinExistence type="predicted"/>
<dbReference type="Pfam" id="PF02518">
    <property type="entry name" value="HATPase_c"/>
    <property type="match status" value="1"/>
</dbReference>
<dbReference type="Gene3D" id="3.40.50.2300">
    <property type="match status" value="1"/>
</dbReference>
<evidence type="ECO:0000256" key="7">
    <source>
        <dbReference type="ARBA" id="ARBA00022840"/>
    </source>
</evidence>
<dbReference type="EC" id="2.7.13.3" evidence="2"/>
<dbReference type="HOGENOM" id="CLU_000445_114_42_10"/>
<accession>H1DKZ3</accession>
<protein>
    <recommendedName>
        <fullName evidence="2">histidine kinase</fullName>
        <ecNumber evidence="2">2.7.13.3</ecNumber>
    </recommendedName>
</protein>
<dbReference type="STRING" id="742817.HMPREF9449_02929"/>
<comment type="catalytic activity">
    <reaction evidence="1">
        <text>ATP + protein L-histidine = ADP + protein N-phospho-L-histidine.</text>
        <dbReference type="EC" id="2.7.13.3"/>
    </reaction>
</comment>
<dbReference type="Gene3D" id="3.30.450.20">
    <property type="entry name" value="PAS domain"/>
    <property type="match status" value="3"/>
</dbReference>
<evidence type="ECO:0000256" key="3">
    <source>
        <dbReference type="ARBA" id="ARBA00022553"/>
    </source>
</evidence>
<dbReference type="eggNOG" id="COG3437">
    <property type="taxonomic scope" value="Bacteria"/>
</dbReference>
<dbReference type="PROSITE" id="PS50113">
    <property type="entry name" value="PAC"/>
    <property type="match status" value="1"/>
</dbReference>
<dbReference type="InterPro" id="IPR000014">
    <property type="entry name" value="PAS"/>
</dbReference>
<keyword evidence="4" id="KW-0808">Transferase</keyword>
<keyword evidence="14" id="KW-1185">Reference proteome</keyword>
<name>H1DKZ3_9BACT</name>
<dbReference type="InterPro" id="IPR003594">
    <property type="entry name" value="HATPase_dom"/>
</dbReference>
<dbReference type="InterPro" id="IPR003661">
    <property type="entry name" value="HisK_dim/P_dom"/>
</dbReference>
<dbReference type="Gene3D" id="1.10.287.130">
    <property type="match status" value="1"/>
</dbReference>
<keyword evidence="8" id="KW-0902">Two-component regulatory system</keyword>
<keyword evidence="6" id="KW-0418">Kinase</keyword>
<dbReference type="InterPro" id="IPR011006">
    <property type="entry name" value="CheY-like_superfamily"/>
</dbReference>
<evidence type="ECO:0000256" key="9">
    <source>
        <dbReference type="PROSITE-ProRule" id="PRU00169"/>
    </source>
</evidence>
<evidence type="ECO:0000256" key="6">
    <source>
        <dbReference type="ARBA" id="ARBA00022777"/>
    </source>
</evidence>
<dbReference type="Pfam" id="PF08448">
    <property type="entry name" value="PAS_4"/>
    <property type="match status" value="1"/>
</dbReference>
<evidence type="ECO:0000313" key="13">
    <source>
        <dbReference type="EMBL" id="EHP45288.1"/>
    </source>
</evidence>
<reference evidence="13 14" key="1">
    <citation type="submission" date="2012-01" db="EMBL/GenBank/DDBJ databases">
        <title>The Genome Sequence of Odoribacter laneus YIT 12061.</title>
        <authorList>
            <consortium name="The Broad Institute Genome Sequencing Platform"/>
            <person name="Earl A."/>
            <person name="Ward D."/>
            <person name="Feldgarden M."/>
            <person name="Gevers D."/>
            <person name="Morotomi M."/>
            <person name="Young S.K."/>
            <person name="Zeng Q."/>
            <person name="Gargeya S."/>
            <person name="Fitzgerald M."/>
            <person name="Haas B."/>
            <person name="Abouelleil A."/>
            <person name="Alvarado L."/>
            <person name="Arachchi H.M."/>
            <person name="Berlin A."/>
            <person name="Chapman S.B."/>
            <person name="Gearin G."/>
            <person name="Goldberg J."/>
            <person name="Griggs A."/>
            <person name="Gujja S."/>
            <person name="Hansen M."/>
            <person name="Heiman D."/>
            <person name="Howarth C."/>
            <person name="Larimer J."/>
            <person name="Lui A."/>
            <person name="MacDonald P.J.P."/>
            <person name="McCowen C."/>
            <person name="Montmayeur A."/>
            <person name="Murphy C."/>
            <person name="Neiman D."/>
            <person name="Pearson M."/>
            <person name="Priest M."/>
            <person name="Roberts A."/>
            <person name="Saif S."/>
            <person name="Shea T."/>
            <person name="Sisk P."/>
            <person name="Stolte C."/>
            <person name="Sykes S."/>
            <person name="Wortman J."/>
            <person name="Nusbaum C."/>
            <person name="Birren B."/>
        </authorList>
    </citation>
    <scope>NUCLEOTIDE SEQUENCE [LARGE SCALE GENOMIC DNA]</scope>
    <source>
        <strain evidence="13 14">YIT 12061</strain>
    </source>
</reference>
<dbReference type="Gene3D" id="3.30.565.10">
    <property type="entry name" value="Histidine kinase-like ATPase, C-terminal domain"/>
    <property type="match status" value="1"/>
</dbReference>
<dbReference type="PRINTS" id="PR00344">
    <property type="entry name" value="BCTRLSENSOR"/>
</dbReference>
<dbReference type="EMBL" id="ADMC01000033">
    <property type="protein sequence ID" value="EHP45288.1"/>
    <property type="molecule type" value="Genomic_DNA"/>
</dbReference>
<dbReference type="SMART" id="SM00387">
    <property type="entry name" value="HATPase_c"/>
    <property type="match status" value="1"/>
</dbReference>
<dbReference type="Pfam" id="PF00072">
    <property type="entry name" value="Response_reg"/>
    <property type="match status" value="1"/>
</dbReference>
<keyword evidence="7" id="KW-0067">ATP-binding</keyword>
<dbReference type="GO" id="GO:0000155">
    <property type="term" value="F:phosphorelay sensor kinase activity"/>
    <property type="evidence" value="ECO:0007669"/>
    <property type="project" value="InterPro"/>
</dbReference>
<dbReference type="InterPro" id="IPR005467">
    <property type="entry name" value="His_kinase_dom"/>
</dbReference>
<dbReference type="PROSITE" id="PS50110">
    <property type="entry name" value="RESPONSE_REGULATORY"/>
    <property type="match status" value="1"/>
</dbReference>
<evidence type="ECO:0000259" key="11">
    <source>
        <dbReference type="PROSITE" id="PS50110"/>
    </source>
</evidence>
<sequence length="911" mass="104513">MSNNNYPKISDLSSPILDAIPDMFVLCDKDTTVLDILHPKEELLSGRVKDLTGCRLTDKNSKQVFGIDIECFDEVLHTRKPRRSVFRHRGHESGQTLYYEVFLSYLKSGHILADIRSLHEDSIAQMESEHLHYFFTEVLDNIAIPISVKSMDTERYIYWNKKAELFGRTAGEMIGGTEELFMPKDKAFQIQQLDRRLAQNKEKQYQGIEKYTVRDRKEHTFIVTRTLFFFGTEKLIMASALDITELKETQASLLHTKDELARKNMALSSALSLAKVIPWGCDIEKNIFYCDYNAYHPDNAMEPDEHGCYVVPMDNYFTGIHPAYRQEAIRMISELTEGIRTEFHETYRVHWFNKQQWEWVQIQCNVARRSAEGKPISLIGSAQRITEQKETEQALLQAKEELNIKNVMLSSVLKIAHVIPWYGDLKAGTFSCDYNEYHHEKASGPNEKGEYMLSFDSFFSRIHPDYQEHAFKQFNNLIAGHIAEYHEVYPIHWYNDLEYEWLETQSSIPKYGSDGSPLQLIGSAHVITAQKQMEESLRKAKEQAERSNTLKSAFLANMSHEIRTPLNAIVGFSELLADAEEEEEKKEYLQIIRNSNALLLQLIGDILDLSKIEAGTLEFSFADHDLNKIMEELEQTARMKIFNPAIEVVCKDRIPGCMIHTDRGRLLQVLHNFINNAAKFTGQGYIHFGYRQQSDGRWYFYVEDSGCGIPTDKIDDVFERFVKLDAKVKGTGLGLAISKSIIERLGGEIGVSSVEGEGSTFWFLLPSECITTPTPIEKIKEEEFPLSRIKTDKTTLLIAEDDAANYKLFEVMLKKHYTLLHAWNGREAVEMFKAHRPDIILMDIKMPEMDGYEATAAIRQLSPDIPIIAVTAFAYPEDMRRILSSGFDGCFPKPVCADNLKKKILELCPSK</sequence>
<dbReference type="PANTHER" id="PTHR43047">
    <property type="entry name" value="TWO-COMPONENT HISTIDINE PROTEIN KINASE"/>
    <property type="match status" value="1"/>
</dbReference>
<dbReference type="InterPro" id="IPR036097">
    <property type="entry name" value="HisK_dim/P_sf"/>
</dbReference>
<dbReference type="CDD" id="cd00082">
    <property type="entry name" value="HisKA"/>
    <property type="match status" value="1"/>
</dbReference>
<dbReference type="SUPFAM" id="SSF52172">
    <property type="entry name" value="CheY-like"/>
    <property type="match status" value="1"/>
</dbReference>
<dbReference type="SUPFAM" id="SSF55874">
    <property type="entry name" value="ATPase domain of HSP90 chaperone/DNA topoisomerase II/histidine kinase"/>
    <property type="match status" value="1"/>
</dbReference>
<dbReference type="AlphaFoldDB" id="H1DKZ3"/>
<dbReference type="RefSeq" id="WP_009138072.1">
    <property type="nucleotide sequence ID" value="NZ_JH594598.1"/>
</dbReference>
<gene>
    <name evidence="13" type="ORF">HMPREF9449_02929</name>
</gene>
<dbReference type="eggNOG" id="COG2205">
    <property type="taxonomic scope" value="Bacteria"/>
</dbReference>
<evidence type="ECO:0000313" key="14">
    <source>
        <dbReference type="Proteomes" id="UP000004892"/>
    </source>
</evidence>
<dbReference type="InterPro" id="IPR035965">
    <property type="entry name" value="PAS-like_dom_sf"/>
</dbReference>
<dbReference type="SUPFAM" id="SSF47384">
    <property type="entry name" value="Homodimeric domain of signal transducing histidine kinase"/>
    <property type="match status" value="1"/>
</dbReference>
<evidence type="ECO:0000259" key="10">
    <source>
        <dbReference type="PROSITE" id="PS50109"/>
    </source>
</evidence>
<evidence type="ECO:0000256" key="5">
    <source>
        <dbReference type="ARBA" id="ARBA00022741"/>
    </source>
</evidence>
<dbReference type="PATRIC" id="fig|742817.3.peg.3134"/>
<dbReference type="FunFam" id="1.10.287.130:FF:000002">
    <property type="entry name" value="Two-component osmosensing histidine kinase"/>
    <property type="match status" value="1"/>
</dbReference>